<dbReference type="VEuPathDB" id="FungiDB:TAPDE_000269"/>
<proteinExistence type="predicted"/>
<dbReference type="EMBL" id="CAHR02000005">
    <property type="protein sequence ID" value="CCG80720.1"/>
    <property type="molecule type" value="Genomic_DNA"/>
</dbReference>
<dbReference type="Proteomes" id="UP000013776">
    <property type="component" value="Unassembled WGS sequence"/>
</dbReference>
<evidence type="ECO:0000313" key="3">
    <source>
        <dbReference type="EMBL" id="CCG80720.1"/>
    </source>
</evidence>
<dbReference type="Pfam" id="PF10355">
    <property type="entry name" value="Ytp1"/>
    <property type="match status" value="1"/>
</dbReference>
<keyword evidence="1" id="KW-1133">Transmembrane helix</keyword>
<gene>
    <name evidence="3" type="ORF">TAPDE_000269</name>
</gene>
<feature type="transmembrane region" description="Helical" evidence="1">
    <location>
        <begin position="341"/>
        <end position="358"/>
    </location>
</feature>
<sequence>MAIIGVLLASWHHSKTKDLYENASHRKFGLVLLALVCFRCIYEIIQHFTCKSKPLAGSFERLPQDIGSEESANSSNTWDCTTPRDDSFSTMDDARARDEFSEHEKIVEPPSSRLHEIKRVLVSLSAALFMVMIYVQVLLGIATYCGLFTDHEIFNGLAHWIKASIFLLYGIWVFMRYLGYGSRRGHAWNSSLKRYTSAETIECALIFTYGISNLFLERLGHSDEPISHTDIQHMSIAAMFACAGCIGLLLESQSVQDILHRSEQSSSKRSRTKTTNVLPAIVVFFTGLLMSQHNQDSQFATDLHKTWGYYFCIASVFRLLTYCLTFLAPSSSTSSRPPSEVLVSFTLIAGAIVFMMSARDAAQVLEYYHIDLMFAISLSVAGALAIMVWTMYIMILKGLHARP</sequence>
<feature type="domain" description="Protein YTP1-like C-terminal" evidence="2">
    <location>
        <begin position="133"/>
        <end position="397"/>
    </location>
</feature>
<feature type="transmembrane region" description="Helical" evidence="1">
    <location>
        <begin position="370"/>
        <end position="395"/>
    </location>
</feature>
<evidence type="ECO:0000256" key="1">
    <source>
        <dbReference type="SAM" id="Phobius"/>
    </source>
</evidence>
<dbReference type="OrthoDB" id="4005299at2759"/>
<dbReference type="InterPro" id="IPR018827">
    <property type="entry name" value="YTP1_C"/>
</dbReference>
<keyword evidence="1" id="KW-0812">Transmembrane</keyword>
<organism evidence="3 4">
    <name type="scientific">Taphrina deformans (strain PYCC 5710 / ATCC 11124 / CBS 356.35 / IMI 108563 / JCM 9778 / NBRC 8474)</name>
    <name type="common">Peach leaf curl fungus</name>
    <name type="synonym">Lalaria deformans</name>
    <dbReference type="NCBI Taxonomy" id="1097556"/>
    <lineage>
        <taxon>Eukaryota</taxon>
        <taxon>Fungi</taxon>
        <taxon>Dikarya</taxon>
        <taxon>Ascomycota</taxon>
        <taxon>Taphrinomycotina</taxon>
        <taxon>Taphrinomycetes</taxon>
        <taxon>Taphrinales</taxon>
        <taxon>Taphrinaceae</taxon>
        <taxon>Taphrina</taxon>
    </lineage>
</organism>
<protein>
    <submittedName>
        <fullName evidence="3">Uncharacterized membrane protein C3B8.06</fullName>
    </submittedName>
</protein>
<feature type="transmembrane region" description="Helical" evidence="1">
    <location>
        <begin position="120"/>
        <end position="144"/>
    </location>
</feature>
<dbReference type="PANTHER" id="PTHR31685:SF3">
    <property type="entry name" value="INTEGRAL MEMBRANE PROTEIN (AFU_ORTHOLOGUE AFUA_6G12730)"/>
    <property type="match status" value="1"/>
</dbReference>
<keyword evidence="4" id="KW-1185">Reference proteome</keyword>
<feature type="transmembrane region" description="Helical" evidence="1">
    <location>
        <begin position="156"/>
        <end position="175"/>
    </location>
</feature>
<dbReference type="STRING" id="1097556.R4X6I4"/>
<name>R4X6I4_TAPDE</name>
<evidence type="ECO:0000313" key="4">
    <source>
        <dbReference type="Proteomes" id="UP000013776"/>
    </source>
</evidence>
<keyword evidence="1" id="KW-0472">Membrane</keyword>
<feature type="transmembrane region" description="Helical" evidence="1">
    <location>
        <begin position="307"/>
        <end position="329"/>
    </location>
</feature>
<dbReference type="PANTHER" id="PTHR31685">
    <property type="entry name" value="INTEGRAL MEMBRANE PROTEIN (AFU_ORTHOLOGUE AFUA_6G12730)-RELATED"/>
    <property type="match status" value="1"/>
</dbReference>
<evidence type="ECO:0000259" key="2">
    <source>
        <dbReference type="Pfam" id="PF10355"/>
    </source>
</evidence>
<dbReference type="eggNOG" id="ENOG502QW3E">
    <property type="taxonomic scope" value="Eukaryota"/>
</dbReference>
<dbReference type="AlphaFoldDB" id="R4X6I4"/>
<feature type="transmembrane region" description="Helical" evidence="1">
    <location>
        <begin position="276"/>
        <end position="295"/>
    </location>
</feature>
<reference evidence="3 4" key="1">
    <citation type="journal article" date="2013" name="MBio">
        <title>Genome sequencing of the plant pathogen Taphrina deformans, the causal agent of peach leaf curl.</title>
        <authorList>
            <person name="Cisse O.H."/>
            <person name="Almeida J.M.G.C.F."/>
            <person name="Fonseca A."/>
            <person name="Kumar A.A."/>
            <person name="Salojaervi J."/>
            <person name="Overmyer K."/>
            <person name="Hauser P.M."/>
            <person name="Pagni M."/>
        </authorList>
    </citation>
    <scope>NUCLEOTIDE SEQUENCE [LARGE SCALE GENOMIC DNA]</scope>
    <source>
        <strain evidence="4">PYCC 5710 / ATCC 11124 / CBS 356.35 / IMI 108563 / JCM 9778 / NBRC 8474</strain>
    </source>
</reference>
<accession>R4X6I4</accession>
<comment type="caution">
    <text evidence="3">The sequence shown here is derived from an EMBL/GenBank/DDBJ whole genome shotgun (WGS) entry which is preliminary data.</text>
</comment>